<evidence type="ECO:0000256" key="5">
    <source>
        <dbReference type="ARBA" id="ARBA00023004"/>
    </source>
</evidence>
<dbReference type="GO" id="GO:0009055">
    <property type="term" value="F:electron transfer activity"/>
    <property type="evidence" value="ECO:0007669"/>
    <property type="project" value="InterPro"/>
</dbReference>
<evidence type="ECO:0000256" key="4">
    <source>
        <dbReference type="ARBA" id="ARBA00022982"/>
    </source>
</evidence>
<feature type="chain" id="PRO_5038070597" evidence="8">
    <location>
        <begin position="26"/>
        <end position="148"/>
    </location>
</feature>
<keyword evidence="2 7" id="KW-0349">Heme</keyword>
<evidence type="ECO:0000256" key="2">
    <source>
        <dbReference type="ARBA" id="ARBA00022617"/>
    </source>
</evidence>
<reference evidence="9" key="2">
    <citation type="submission" date="2020-09" db="EMBL/GenBank/DDBJ databases">
        <authorList>
            <person name="Sun Q."/>
            <person name="Zhou Y."/>
        </authorList>
    </citation>
    <scope>NUCLEOTIDE SEQUENCE</scope>
    <source>
        <strain evidence="9">CGMCC 1.12919</strain>
    </source>
</reference>
<evidence type="ECO:0000256" key="6">
    <source>
        <dbReference type="PIRSR" id="PIRSR000027-1"/>
    </source>
</evidence>
<dbReference type="InterPro" id="IPR010980">
    <property type="entry name" value="Cyt_c/b562"/>
</dbReference>
<keyword evidence="1" id="KW-0813">Transport</keyword>
<accession>A0A916XLH1</accession>
<dbReference type="GO" id="GO:0005506">
    <property type="term" value="F:iron ion binding"/>
    <property type="evidence" value="ECO:0007669"/>
    <property type="project" value="InterPro"/>
</dbReference>
<name>A0A916XLH1_9HYPH</name>
<dbReference type="Gene3D" id="1.20.120.10">
    <property type="entry name" value="Cytochrome c/b562"/>
    <property type="match status" value="1"/>
</dbReference>
<evidence type="ECO:0000256" key="8">
    <source>
        <dbReference type="SAM" id="SignalP"/>
    </source>
</evidence>
<reference evidence="9" key="1">
    <citation type="journal article" date="2014" name="Int. J. Syst. Evol. Microbiol.">
        <title>Complete genome sequence of Corynebacterium casei LMG S-19264T (=DSM 44701T), isolated from a smear-ripened cheese.</title>
        <authorList>
            <consortium name="US DOE Joint Genome Institute (JGI-PGF)"/>
            <person name="Walter F."/>
            <person name="Albersmeier A."/>
            <person name="Kalinowski J."/>
            <person name="Ruckert C."/>
        </authorList>
    </citation>
    <scope>NUCLEOTIDE SEQUENCE</scope>
    <source>
        <strain evidence="9">CGMCC 1.12919</strain>
    </source>
</reference>
<comment type="PTM">
    <text evidence="7">Binds 1 heme group per subunit.</text>
</comment>
<keyword evidence="4" id="KW-0249">Electron transport</keyword>
<organism evidence="9 10">
    <name type="scientific">Chelatococcus reniformis</name>
    <dbReference type="NCBI Taxonomy" id="1494448"/>
    <lineage>
        <taxon>Bacteria</taxon>
        <taxon>Pseudomonadati</taxon>
        <taxon>Pseudomonadota</taxon>
        <taxon>Alphaproteobacteria</taxon>
        <taxon>Hyphomicrobiales</taxon>
        <taxon>Chelatococcaceae</taxon>
        <taxon>Chelatococcus</taxon>
    </lineage>
</organism>
<dbReference type="InterPro" id="IPR012127">
    <property type="entry name" value="Cyt_c_prime"/>
</dbReference>
<keyword evidence="10" id="KW-1185">Reference proteome</keyword>
<keyword evidence="3 6" id="KW-0479">Metal-binding</keyword>
<evidence type="ECO:0000256" key="1">
    <source>
        <dbReference type="ARBA" id="ARBA00022448"/>
    </source>
</evidence>
<comment type="caution">
    <text evidence="9">The sequence shown here is derived from an EMBL/GenBank/DDBJ whole genome shotgun (WGS) entry which is preliminary data.</text>
</comment>
<dbReference type="Proteomes" id="UP000637002">
    <property type="component" value="Unassembled WGS sequence"/>
</dbReference>
<keyword evidence="5 6" id="KW-0408">Iron</keyword>
<feature type="binding site" description="covalent" evidence="7">
    <location>
        <position position="140"/>
    </location>
    <ligand>
        <name>heme c</name>
        <dbReference type="ChEBI" id="CHEBI:61717"/>
    </ligand>
</feature>
<evidence type="ECO:0000256" key="3">
    <source>
        <dbReference type="ARBA" id="ARBA00022723"/>
    </source>
</evidence>
<feature type="binding site" description="axial binding residue" evidence="6">
    <location>
        <position position="141"/>
    </location>
    <ligand>
        <name>heme c</name>
        <dbReference type="ChEBI" id="CHEBI:61717"/>
    </ligand>
    <ligandPart>
        <name>Fe</name>
        <dbReference type="ChEBI" id="CHEBI:18248"/>
    </ligandPart>
</feature>
<dbReference type="GO" id="GO:0022900">
    <property type="term" value="P:electron transport chain"/>
    <property type="evidence" value="ECO:0007669"/>
    <property type="project" value="InterPro"/>
</dbReference>
<gene>
    <name evidence="9" type="ORF">GCM10010994_47650</name>
</gene>
<feature type="signal peptide" evidence="8">
    <location>
        <begin position="1"/>
        <end position="25"/>
    </location>
</feature>
<protein>
    <submittedName>
        <fullName evidence="9">Cytochrome C556</fullName>
    </submittedName>
</protein>
<dbReference type="InterPro" id="IPR002321">
    <property type="entry name" value="Cyt_c_II"/>
</dbReference>
<dbReference type="SUPFAM" id="SSF47175">
    <property type="entry name" value="Cytochromes"/>
    <property type="match status" value="1"/>
</dbReference>
<evidence type="ECO:0000313" key="9">
    <source>
        <dbReference type="EMBL" id="GGC84205.1"/>
    </source>
</evidence>
<dbReference type="Pfam" id="PF01322">
    <property type="entry name" value="Cytochrom_C_2"/>
    <property type="match status" value="1"/>
</dbReference>
<dbReference type="PIRSF" id="PIRSF000027">
    <property type="entry name" value="Cytc_c_prime"/>
    <property type="match status" value="1"/>
</dbReference>
<dbReference type="EMBL" id="BMGG01000009">
    <property type="protein sequence ID" value="GGC84205.1"/>
    <property type="molecule type" value="Genomic_DNA"/>
</dbReference>
<evidence type="ECO:0000256" key="7">
    <source>
        <dbReference type="PIRSR" id="PIRSR000027-2"/>
    </source>
</evidence>
<feature type="binding site" description="covalent" evidence="7">
    <location>
        <position position="137"/>
    </location>
    <ligand>
        <name>heme c</name>
        <dbReference type="ChEBI" id="CHEBI:61717"/>
    </ligand>
</feature>
<keyword evidence="8" id="KW-0732">Signal</keyword>
<dbReference type="PROSITE" id="PS51009">
    <property type="entry name" value="CYTCII"/>
    <property type="match status" value="1"/>
</dbReference>
<evidence type="ECO:0000313" key="10">
    <source>
        <dbReference type="Proteomes" id="UP000637002"/>
    </source>
</evidence>
<dbReference type="AlphaFoldDB" id="A0A916XLH1"/>
<dbReference type="GO" id="GO:0042597">
    <property type="term" value="C:periplasmic space"/>
    <property type="evidence" value="ECO:0007669"/>
    <property type="project" value="InterPro"/>
</dbReference>
<sequence>MKYAGLVATVLVFAALAVGSTVVTAEPDPIAERKVLLKQMAGAVKDPAQMLKGAEPFNAAKVKEALAVVVTNAGKLPALFPDTSKVGKTDALPKIWESKADFDVRFDKLGKDAAASIASITDEASFKAAMPKVLGNCGACHKEYKKPS</sequence>
<dbReference type="GO" id="GO:0020037">
    <property type="term" value="F:heme binding"/>
    <property type="evidence" value="ECO:0007669"/>
    <property type="project" value="InterPro"/>
</dbReference>
<proteinExistence type="predicted"/>